<dbReference type="InterPro" id="IPR017871">
    <property type="entry name" value="ABC_transporter-like_CS"/>
</dbReference>
<dbReference type="AlphaFoldDB" id="A0A7T7CEQ5"/>
<gene>
    <name evidence="4" type="primary">abc-f</name>
    <name evidence="4" type="ORF">HUG20_04900</name>
</gene>
<dbReference type="EMBL" id="CP054706">
    <property type="protein sequence ID" value="QQK79292.1"/>
    <property type="molecule type" value="Genomic_DNA"/>
</dbReference>
<feature type="domain" description="ABC transporter" evidence="3">
    <location>
        <begin position="4"/>
        <end position="256"/>
    </location>
</feature>
<dbReference type="GO" id="GO:0005524">
    <property type="term" value="F:ATP binding"/>
    <property type="evidence" value="ECO:0007669"/>
    <property type="project" value="UniProtKB-KW"/>
</dbReference>
<dbReference type="FunFam" id="3.40.50.300:FF:001807">
    <property type="entry name" value="ABC transporter ATP-binding protein"/>
    <property type="match status" value="1"/>
</dbReference>
<dbReference type="KEGG" id="scib:HUG20_04900"/>
<evidence type="ECO:0000256" key="1">
    <source>
        <dbReference type="ARBA" id="ARBA00022741"/>
    </source>
</evidence>
<dbReference type="InterPro" id="IPR003593">
    <property type="entry name" value="AAA+_ATPase"/>
</dbReference>
<dbReference type="InterPro" id="IPR051309">
    <property type="entry name" value="ABCF_ATPase"/>
</dbReference>
<dbReference type="Pfam" id="PF00005">
    <property type="entry name" value="ABC_tran"/>
    <property type="match status" value="2"/>
</dbReference>
<evidence type="ECO:0000313" key="5">
    <source>
        <dbReference type="Proteomes" id="UP000595349"/>
    </source>
</evidence>
<dbReference type="PANTHER" id="PTHR42855:SF2">
    <property type="entry name" value="DRUG RESISTANCE ABC TRANSPORTER,ATP-BINDING PROTEIN"/>
    <property type="match status" value="1"/>
</dbReference>
<dbReference type="Gene3D" id="3.40.50.300">
    <property type="entry name" value="P-loop containing nucleotide triphosphate hydrolases"/>
    <property type="match status" value="2"/>
</dbReference>
<evidence type="ECO:0000313" key="4">
    <source>
        <dbReference type="EMBL" id="QQK79292.1"/>
    </source>
</evidence>
<sequence>MIIASLQHIKHSFGEGPILNDISTEIHDGDCVGLIGANGSGKSTLMRMLTQEIYPDEGRVSWKKGSRIGYLRQIPAEAYEEHVRSILYQPFSRLMDIAEHLRLLETKMTEGIATKKEFEQYGEDLEAFARHGGYEMDAQIEDVTNGLGINEWLDASWHSLSGGEKTKVGLALILLKDPDLFLLDEPTNHLDIGAVEWLSQYLQQFKGAVVVISHDRYFLDDVVTNIIEIENGDLHAYETNYSDYLTERENRLLREFKTYEDQQKKIKKMKETIKRLKIWANQANPPNDGLHRRAKSMEKALNRMEMVKAPAKNKSFSVDLKRADRSGNDVVMLEAVHKAFDDHSLLTNVNMHIRFQGRAAIIGNNGTGKTTLLKMMLGDIKADKGEVKLGSQVRVGYLSQHVFVGDENSTVIDAFRSRVNVAEADARHILAQFLFYGNHVFKKVAMLSGGERVRLRLAQLTNEQVNTLVLDEPTNHLDIASREVIEETINDFSGTVIAITHDRYFLNQFSQLYWIDDQTVYYYEGNYDWAKKKHERRHL</sequence>
<dbReference type="InterPro" id="IPR032781">
    <property type="entry name" value="ABC_tran_Xtn"/>
</dbReference>
<evidence type="ECO:0000256" key="2">
    <source>
        <dbReference type="ARBA" id="ARBA00022840"/>
    </source>
</evidence>
<dbReference type="PROSITE" id="PS00211">
    <property type="entry name" value="ABC_TRANSPORTER_1"/>
    <property type="match status" value="2"/>
</dbReference>
<dbReference type="Pfam" id="PF12848">
    <property type="entry name" value="ABC_tran_Xtn"/>
    <property type="match status" value="1"/>
</dbReference>
<feature type="domain" description="ABC transporter" evidence="3">
    <location>
        <begin position="331"/>
        <end position="539"/>
    </location>
</feature>
<reference evidence="4 5" key="1">
    <citation type="submission" date="2020-06" db="EMBL/GenBank/DDBJ databases">
        <title>Genomic analysis of Salicibibacter sp. NKC21-4.</title>
        <authorList>
            <person name="Oh Y.J."/>
        </authorList>
    </citation>
    <scope>NUCLEOTIDE SEQUENCE [LARGE SCALE GENOMIC DNA]</scope>
    <source>
        <strain evidence="4 5">NKC21-4</strain>
    </source>
</reference>
<dbReference type="RefSeq" id="WP_200088691.1">
    <property type="nucleotide sequence ID" value="NZ_CP054706.1"/>
</dbReference>
<dbReference type="PANTHER" id="PTHR42855">
    <property type="entry name" value="ABC TRANSPORTER ATP-BINDING SUBUNIT"/>
    <property type="match status" value="1"/>
</dbReference>
<accession>A0A7T7CEQ5</accession>
<dbReference type="SUPFAM" id="SSF52540">
    <property type="entry name" value="P-loop containing nucleoside triphosphate hydrolases"/>
    <property type="match status" value="2"/>
</dbReference>
<keyword evidence="5" id="KW-1185">Reference proteome</keyword>
<evidence type="ECO:0000259" key="3">
    <source>
        <dbReference type="PROSITE" id="PS50893"/>
    </source>
</evidence>
<dbReference type="PROSITE" id="PS50893">
    <property type="entry name" value="ABC_TRANSPORTER_2"/>
    <property type="match status" value="2"/>
</dbReference>
<dbReference type="InterPro" id="IPR027417">
    <property type="entry name" value="P-loop_NTPase"/>
</dbReference>
<proteinExistence type="predicted"/>
<dbReference type="NCBIfam" id="NF000355">
    <property type="entry name" value="ribo_prot_ABC_F"/>
    <property type="match status" value="1"/>
</dbReference>
<dbReference type="InterPro" id="IPR003439">
    <property type="entry name" value="ABC_transporter-like_ATP-bd"/>
</dbReference>
<protein>
    <submittedName>
        <fullName evidence="4">ABC-F type ribosomal protection protein</fullName>
    </submittedName>
</protein>
<keyword evidence="1" id="KW-0547">Nucleotide-binding</keyword>
<name>A0A7T7CEQ5_9BACI</name>
<dbReference type="Proteomes" id="UP000595349">
    <property type="component" value="Chromosome"/>
</dbReference>
<dbReference type="CDD" id="cd03221">
    <property type="entry name" value="ABCF_EF-3"/>
    <property type="match status" value="2"/>
</dbReference>
<dbReference type="FunFam" id="3.40.50.300:FF:000011">
    <property type="entry name" value="Putative ABC transporter ATP-binding component"/>
    <property type="match status" value="1"/>
</dbReference>
<dbReference type="GO" id="GO:0016887">
    <property type="term" value="F:ATP hydrolysis activity"/>
    <property type="evidence" value="ECO:0007669"/>
    <property type="project" value="InterPro"/>
</dbReference>
<keyword evidence="2" id="KW-0067">ATP-binding</keyword>
<dbReference type="SMART" id="SM00382">
    <property type="entry name" value="AAA"/>
    <property type="match status" value="2"/>
</dbReference>
<organism evidence="4 5">
    <name type="scientific">Salicibibacter cibi</name>
    <dbReference type="NCBI Taxonomy" id="2743001"/>
    <lineage>
        <taxon>Bacteria</taxon>
        <taxon>Bacillati</taxon>
        <taxon>Bacillota</taxon>
        <taxon>Bacilli</taxon>
        <taxon>Bacillales</taxon>
        <taxon>Bacillaceae</taxon>
        <taxon>Salicibibacter</taxon>
    </lineage>
</organism>